<keyword evidence="4" id="KW-1185">Reference proteome</keyword>
<evidence type="ECO:0000313" key="5">
    <source>
        <dbReference type="Proteomes" id="UP001241571"/>
    </source>
</evidence>
<dbReference type="EMBL" id="UFYW01000001">
    <property type="protein sequence ID" value="STD83860.1"/>
    <property type="molecule type" value="Genomic_DNA"/>
</dbReference>
<dbReference type="AlphaFoldDB" id="A0A366UBW3"/>
<dbReference type="Proteomes" id="UP001241571">
    <property type="component" value="Unassembled WGS sequence"/>
</dbReference>
<evidence type="ECO:0000256" key="1">
    <source>
        <dbReference type="SAM" id="MobiDB-lite"/>
    </source>
</evidence>
<feature type="region of interest" description="Disordered" evidence="1">
    <location>
        <begin position="1"/>
        <end position="26"/>
    </location>
</feature>
<sequence length="122" mass="13645">MNQIGRNLPLQAATSEKTPRTAPYQARNTDFSEMLQDKQRSIKVSHHAQKRLTDRELTLQETDYDSLSTAMSELAAKGSKESLLVYKDMGLIADVHSRTIITAMGMNELNTVTNIDSATFIK</sequence>
<accession>A0A366UBW3</accession>
<reference evidence="3 4" key="1">
    <citation type="submission" date="2018-06" db="EMBL/GenBank/DDBJ databases">
        <authorList>
            <consortium name="Pathogen Informatics"/>
            <person name="Doyle S."/>
        </authorList>
    </citation>
    <scope>NUCLEOTIDE SEQUENCE [LARGE SCALE GENOMIC DNA]</scope>
    <source>
        <strain evidence="3 4">NCTC12360</strain>
    </source>
</reference>
<evidence type="ECO:0000313" key="3">
    <source>
        <dbReference type="EMBL" id="STD83860.1"/>
    </source>
</evidence>
<protein>
    <submittedName>
        <fullName evidence="3">Flagellar operon protein</fullName>
    </submittedName>
    <submittedName>
        <fullName evidence="2">Flagellar protein</fullName>
    </submittedName>
</protein>
<gene>
    <name evidence="3" type="ORF">NCTC12360_02347</name>
    <name evidence="2" type="ORF">QRX88_12010</name>
</gene>
<name>A0A366UBW3_ENTGA</name>
<dbReference type="Proteomes" id="UP000254807">
    <property type="component" value="Unassembled WGS sequence"/>
</dbReference>
<evidence type="ECO:0000313" key="4">
    <source>
        <dbReference type="Proteomes" id="UP000254807"/>
    </source>
</evidence>
<organism evidence="3 4">
    <name type="scientific">Enterococcus gallinarum</name>
    <dbReference type="NCBI Taxonomy" id="1353"/>
    <lineage>
        <taxon>Bacteria</taxon>
        <taxon>Bacillati</taxon>
        <taxon>Bacillota</taxon>
        <taxon>Bacilli</taxon>
        <taxon>Lactobacillales</taxon>
        <taxon>Enterococcaceae</taxon>
        <taxon>Enterococcus</taxon>
    </lineage>
</organism>
<dbReference type="GeneID" id="93222574"/>
<keyword evidence="3" id="KW-0282">Flagellum</keyword>
<dbReference type="RefSeq" id="WP_071870112.1">
    <property type="nucleotide sequence ID" value="NZ_BSYC01000001.1"/>
</dbReference>
<keyword evidence="3" id="KW-0966">Cell projection</keyword>
<dbReference type="EMBL" id="JASUBT010000008">
    <property type="protein sequence ID" value="MDL4936442.1"/>
    <property type="molecule type" value="Genomic_DNA"/>
</dbReference>
<evidence type="ECO:0000313" key="2">
    <source>
        <dbReference type="EMBL" id="MDL4936442.1"/>
    </source>
</evidence>
<proteinExistence type="predicted"/>
<keyword evidence="3" id="KW-0969">Cilium</keyword>
<reference evidence="2 5" key="2">
    <citation type="submission" date="2023-06" db="EMBL/GenBank/DDBJ databases">
        <title>Acute promotion of culturable opportunistic pathogens and persistent increase of antibiotic resistance following antibiotic exposure in mouse gut microbiota.</title>
        <authorList>
            <person name="Li L."/>
            <person name="Wang B."/>
            <person name="Sun Y."/>
            <person name="Wang M."/>
            <person name="Xu H."/>
        </authorList>
    </citation>
    <scope>NUCLEOTIDE SEQUENCE [LARGE SCALE GENOMIC DNA]</scope>
    <source>
        <strain evidence="2 5">CRI2_2</strain>
    </source>
</reference>